<dbReference type="Pfam" id="PF00092">
    <property type="entry name" value="VWA"/>
    <property type="match status" value="1"/>
</dbReference>
<accession>A0A7L4LRV8</accession>
<dbReference type="Gene3D" id="3.40.50.410">
    <property type="entry name" value="von Willebrand factor, type A domain"/>
    <property type="match status" value="1"/>
</dbReference>
<gene>
    <name evidence="5" type="primary">Cfb</name>
    <name evidence="5" type="ORF">CALWIL_R15363</name>
</gene>
<dbReference type="GO" id="GO:0009617">
    <property type="term" value="P:response to bacterium"/>
    <property type="evidence" value="ECO:0007669"/>
    <property type="project" value="TreeGrafter"/>
</dbReference>
<dbReference type="SUPFAM" id="SSF53300">
    <property type="entry name" value="vWA-like"/>
    <property type="match status" value="1"/>
</dbReference>
<dbReference type="InterPro" id="IPR036465">
    <property type="entry name" value="vWFA_dom_sf"/>
</dbReference>
<dbReference type="PANTHER" id="PTHR46393:SF1">
    <property type="entry name" value="COMPLEMENT FACTOR B"/>
    <property type="match status" value="1"/>
</dbReference>
<dbReference type="GO" id="GO:0006956">
    <property type="term" value="P:complement activation"/>
    <property type="evidence" value="ECO:0007669"/>
    <property type="project" value="TreeGrafter"/>
</dbReference>
<feature type="non-terminal residue" evidence="5">
    <location>
        <position position="1"/>
    </location>
</feature>
<feature type="non-terminal residue" evidence="5">
    <location>
        <position position="91"/>
    </location>
</feature>
<reference evidence="5 6" key="1">
    <citation type="submission" date="2019-09" db="EMBL/GenBank/DDBJ databases">
        <title>Bird 10,000 Genomes (B10K) Project - Family phase.</title>
        <authorList>
            <person name="Zhang G."/>
        </authorList>
    </citation>
    <scope>NUCLEOTIDE SEQUENCE [LARGE SCALE GENOMIC DNA]</scope>
    <source>
        <strain evidence="5">B10K-OTA-212792</strain>
        <tissue evidence="5">Blood</tissue>
    </source>
</reference>
<dbReference type="PROSITE" id="PS50234">
    <property type="entry name" value="VWFA"/>
    <property type="match status" value="1"/>
</dbReference>
<evidence type="ECO:0000259" key="4">
    <source>
        <dbReference type="PROSITE" id="PS50234"/>
    </source>
</evidence>
<name>A0A7L4LRV8_9CORV</name>
<evidence type="ECO:0000256" key="2">
    <source>
        <dbReference type="ARBA" id="ARBA00022737"/>
    </source>
</evidence>
<dbReference type="EMBL" id="VWPU01026446">
    <property type="protein sequence ID" value="NXY66734.1"/>
    <property type="molecule type" value="Genomic_DNA"/>
</dbReference>
<proteinExistence type="predicted"/>
<comment type="caution">
    <text evidence="5">The sequence shown here is derived from an EMBL/GenBank/DDBJ whole genome shotgun (WGS) entry which is preliminary data.</text>
</comment>
<keyword evidence="3" id="KW-0325">Glycoprotein</keyword>
<keyword evidence="2" id="KW-0677">Repeat</keyword>
<evidence type="ECO:0000313" key="6">
    <source>
        <dbReference type="Proteomes" id="UP000576729"/>
    </source>
</evidence>
<dbReference type="GO" id="GO:0070062">
    <property type="term" value="C:extracellular exosome"/>
    <property type="evidence" value="ECO:0007669"/>
    <property type="project" value="TreeGrafter"/>
</dbReference>
<dbReference type="Proteomes" id="UP000576729">
    <property type="component" value="Unassembled WGS sequence"/>
</dbReference>
<organism evidence="5 6">
    <name type="scientific">Callaeas wilsoni</name>
    <name type="common">North Island kokako</name>
    <dbReference type="NCBI Taxonomy" id="1347786"/>
    <lineage>
        <taxon>Eukaryota</taxon>
        <taxon>Metazoa</taxon>
        <taxon>Chordata</taxon>
        <taxon>Craniata</taxon>
        <taxon>Vertebrata</taxon>
        <taxon>Euteleostomi</taxon>
        <taxon>Archelosauria</taxon>
        <taxon>Archosauria</taxon>
        <taxon>Dinosauria</taxon>
        <taxon>Saurischia</taxon>
        <taxon>Theropoda</taxon>
        <taxon>Coelurosauria</taxon>
        <taxon>Aves</taxon>
        <taxon>Neognathae</taxon>
        <taxon>Neoaves</taxon>
        <taxon>Telluraves</taxon>
        <taxon>Australaves</taxon>
        <taxon>Passeriformes</taxon>
        <taxon>Corvoidea</taxon>
        <taxon>Callaeidae</taxon>
        <taxon>Callaeas</taxon>
    </lineage>
</organism>
<protein>
    <submittedName>
        <fullName evidence="5">CFAB factor</fullName>
    </submittedName>
</protein>
<evidence type="ECO:0000256" key="1">
    <source>
        <dbReference type="ARBA" id="ARBA00022659"/>
    </source>
</evidence>
<sequence length="91" mass="9930">DPTAKRRIRLEAGAALNVFLVLDASRSVGPRDYEDARNALSELVEKIASYGAAPRYGVVTFGSEARVVLSPTEKRAADSAWVRQCLEKLPL</sequence>
<evidence type="ECO:0000313" key="5">
    <source>
        <dbReference type="EMBL" id="NXY66734.1"/>
    </source>
</evidence>
<dbReference type="InterPro" id="IPR002035">
    <property type="entry name" value="VWF_A"/>
</dbReference>
<feature type="domain" description="VWFA" evidence="4">
    <location>
        <begin position="17"/>
        <end position="91"/>
    </location>
</feature>
<dbReference type="AlphaFoldDB" id="A0A7L4LRV8"/>
<dbReference type="PANTHER" id="PTHR46393">
    <property type="entry name" value="SUSHI DOMAIN-CONTAINING PROTEIN"/>
    <property type="match status" value="1"/>
</dbReference>
<keyword evidence="1" id="KW-0768">Sushi</keyword>
<keyword evidence="6" id="KW-1185">Reference proteome</keyword>
<evidence type="ECO:0000256" key="3">
    <source>
        <dbReference type="ARBA" id="ARBA00023180"/>
    </source>
</evidence>